<feature type="coiled-coil region" evidence="1">
    <location>
        <begin position="67"/>
        <end position="108"/>
    </location>
</feature>
<evidence type="ECO:0000313" key="4">
    <source>
        <dbReference type="Proteomes" id="UP000008983"/>
    </source>
</evidence>
<feature type="compositionally biased region" description="Basic and acidic residues" evidence="2">
    <location>
        <begin position="371"/>
        <end position="385"/>
    </location>
</feature>
<keyword evidence="4" id="KW-1185">Reference proteome</keyword>
<dbReference type="OrthoDB" id="295721at2759"/>
<proteinExistence type="predicted"/>
<accession>G0QT66</accession>
<evidence type="ECO:0000256" key="2">
    <source>
        <dbReference type="SAM" id="MobiDB-lite"/>
    </source>
</evidence>
<dbReference type="eggNOG" id="ENOG502SH60">
    <property type="taxonomic scope" value="Eukaryota"/>
</dbReference>
<reference evidence="3 4" key="1">
    <citation type="submission" date="2011-07" db="EMBL/GenBank/DDBJ databases">
        <authorList>
            <person name="Coyne R."/>
            <person name="Brami D."/>
            <person name="Johnson J."/>
            <person name="Hostetler J."/>
            <person name="Hannick L."/>
            <person name="Clark T."/>
            <person name="Cassidy-Hanley D."/>
            <person name="Inman J."/>
        </authorList>
    </citation>
    <scope>NUCLEOTIDE SEQUENCE [LARGE SCALE GENOMIC DNA]</scope>
    <source>
        <strain evidence="3 4">G5</strain>
    </source>
</reference>
<feature type="region of interest" description="Disordered" evidence="2">
    <location>
        <begin position="371"/>
        <end position="404"/>
    </location>
</feature>
<organism evidence="3 4">
    <name type="scientific">Ichthyophthirius multifiliis</name>
    <name type="common">White spot disease agent</name>
    <name type="synonym">Ich</name>
    <dbReference type="NCBI Taxonomy" id="5932"/>
    <lineage>
        <taxon>Eukaryota</taxon>
        <taxon>Sar</taxon>
        <taxon>Alveolata</taxon>
        <taxon>Ciliophora</taxon>
        <taxon>Intramacronucleata</taxon>
        <taxon>Oligohymenophorea</taxon>
        <taxon>Hymenostomatida</taxon>
        <taxon>Ophryoglenina</taxon>
        <taxon>Ichthyophthirius</taxon>
    </lineage>
</organism>
<dbReference type="OMA" id="ANIKDPM"/>
<dbReference type="EMBL" id="GL983843">
    <property type="protein sequence ID" value="EGR31591.1"/>
    <property type="molecule type" value="Genomic_DNA"/>
</dbReference>
<sequence length="404" mass="48141">MARKNQELLDELIPKKIGKEAILEKKRGLNRNLNGPKDDMDEFEDSFLMGVKQKIIENAQNEIQKSAGEMISEVEKLLRENEILRKESEQLKDTIVELQTQNENQNWKNSCFKKDIDQINTQFNVLKKDSSELEKFIPQYLLLHSKFPELDSKQFINKYEKLENLCLELNKKITELEEKNIMIEIEKQQIKEKFDKQIDQFRQNDTTRDKLMKLNLEKLKEKEMELRDAEEYKINYMLLQKKLQQVFIKWHSQSKEVIKNKQIFIKFLYIFYIQKVYPLGKKDNGPQAEIRDPIEMLKTMEGIVKISTADKLQEYLRKIIVSANILQRKYLPESVNEKFEPDKIYARILKLINKLNSENYKLNAQIKQLKRENESYEGGENKKTEVNSNDNSYIQKSLSKFHDN</sequence>
<dbReference type="Proteomes" id="UP000008983">
    <property type="component" value="Unassembled WGS sequence"/>
</dbReference>
<feature type="compositionally biased region" description="Polar residues" evidence="2">
    <location>
        <begin position="386"/>
        <end position="398"/>
    </location>
</feature>
<dbReference type="AlphaFoldDB" id="G0QT66"/>
<evidence type="ECO:0000256" key="1">
    <source>
        <dbReference type="SAM" id="Coils"/>
    </source>
</evidence>
<dbReference type="InParanoid" id="G0QT66"/>
<dbReference type="GeneID" id="14907734"/>
<gene>
    <name evidence="3" type="ORF">IMG5_106430</name>
</gene>
<dbReference type="RefSeq" id="XP_004035077.1">
    <property type="nucleotide sequence ID" value="XM_004035029.1"/>
</dbReference>
<protein>
    <submittedName>
        <fullName evidence="3">Uncharacterized protein</fullName>
    </submittedName>
</protein>
<feature type="coiled-coil region" evidence="1">
    <location>
        <begin position="152"/>
        <end position="193"/>
    </location>
</feature>
<keyword evidence="1" id="KW-0175">Coiled coil</keyword>
<name>G0QT66_ICHMU</name>
<evidence type="ECO:0000313" key="3">
    <source>
        <dbReference type="EMBL" id="EGR31591.1"/>
    </source>
</evidence>